<proteinExistence type="predicted"/>
<keyword evidence="2" id="KW-1185">Reference proteome</keyword>
<reference evidence="2" key="2">
    <citation type="journal article" date="2017" name="Nat. Plants">
        <title>The Aegilops tauschii genome reveals multiple impacts of transposons.</title>
        <authorList>
            <person name="Zhao G."/>
            <person name="Zou C."/>
            <person name="Li K."/>
            <person name="Wang K."/>
            <person name="Li T."/>
            <person name="Gao L."/>
            <person name="Zhang X."/>
            <person name="Wang H."/>
            <person name="Yang Z."/>
            <person name="Liu X."/>
            <person name="Jiang W."/>
            <person name="Mao L."/>
            <person name="Kong X."/>
            <person name="Jiao Y."/>
            <person name="Jia J."/>
        </authorList>
    </citation>
    <scope>NUCLEOTIDE SEQUENCE [LARGE SCALE GENOMIC DNA]</scope>
    <source>
        <strain evidence="2">cv. AL8/78</strain>
    </source>
</reference>
<dbReference type="EnsemblPlants" id="AET5Gv21029600.2">
    <property type="protein sequence ID" value="AET5Gv21029600.2"/>
    <property type="gene ID" value="AET5Gv21029600"/>
</dbReference>
<protein>
    <submittedName>
        <fullName evidence="1">Uncharacterized protein</fullName>
    </submittedName>
</protein>
<organism evidence="1 2">
    <name type="scientific">Aegilops tauschii subsp. strangulata</name>
    <name type="common">Goatgrass</name>
    <dbReference type="NCBI Taxonomy" id="200361"/>
    <lineage>
        <taxon>Eukaryota</taxon>
        <taxon>Viridiplantae</taxon>
        <taxon>Streptophyta</taxon>
        <taxon>Embryophyta</taxon>
        <taxon>Tracheophyta</taxon>
        <taxon>Spermatophyta</taxon>
        <taxon>Magnoliopsida</taxon>
        <taxon>Liliopsida</taxon>
        <taxon>Poales</taxon>
        <taxon>Poaceae</taxon>
        <taxon>BOP clade</taxon>
        <taxon>Pooideae</taxon>
        <taxon>Triticodae</taxon>
        <taxon>Triticeae</taxon>
        <taxon>Triticinae</taxon>
        <taxon>Aegilops</taxon>
    </lineage>
</organism>
<evidence type="ECO:0000313" key="1">
    <source>
        <dbReference type="EnsemblPlants" id="AET5Gv21029600.2"/>
    </source>
</evidence>
<reference evidence="1" key="5">
    <citation type="journal article" date="2021" name="G3 (Bethesda)">
        <title>Aegilops tauschii genome assembly Aet v5.0 features greater sequence contiguity and improved annotation.</title>
        <authorList>
            <person name="Wang L."/>
            <person name="Zhu T."/>
            <person name="Rodriguez J.C."/>
            <person name="Deal K.R."/>
            <person name="Dubcovsky J."/>
            <person name="McGuire P.E."/>
            <person name="Lux T."/>
            <person name="Spannagl M."/>
            <person name="Mayer K.F.X."/>
            <person name="Baldrich P."/>
            <person name="Meyers B.C."/>
            <person name="Huo N."/>
            <person name="Gu Y.Q."/>
            <person name="Zhou H."/>
            <person name="Devos K.M."/>
            <person name="Bennetzen J.L."/>
            <person name="Unver T."/>
            <person name="Budak H."/>
            <person name="Gulick P.J."/>
            <person name="Galiba G."/>
            <person name="Kalapos B."/>
            <person name="Nelson D.R."/>
            <person name="Li P."/>
            <person name="You F.M."/>
            <person name="Luo M.C."/>
            <person name="Dvorak J."/>
        </authorList>
    </citation>
    <scope>NUCLEOTIDE SEQUENCE [LARGE SCALE GENOMIC DNA]</scope>
    <source>
        <strain evidence="1">cv. AL8/78</strain>
    </source>
</reference>
<accession>A0A453M3N0</accession>
<sequence length="64" mass="7385">MLGKQHGGHNVFEKHAGQYLTSWPENSNLSPVSAATDITFVHTRWDVLLQFVFAAVFRRYRHKS</sequence>
<reference evidence="1" key="4">
    <citation type="submission" date="2019-03" db="UniProtKB">
        <authorList>
            <consortium name="EnsemblPlants"/>
        </authorList>
    </citation>
    <scope>IDENTIFICATION</scope>
</reference>
<evidence type="ECO:0000313" key="2">
    <source>
        <dbReference type="Proteomes" id="UP000015105"/>
    </source>
</evidence>
<dbReference type="Proteomes" id="UP000015105">
    <property type="component" value="Chromosome 5D"/>
</dbReference>
<name>A0A453M3N0_AEGTS</name>
<reference evidence="2" key="1">
    <citation type="journal article" date="2014" name="Science">
        <title>Ancient hybridizations among the ancestral genomes of bread wheat.</title>
        <authorList>
            <consortium name="International Wheat Genome Sequencing Consortium,"/>
            <person name="Marcussen T."/>
            <person name="Sandve S.R."/>
            <person name="Heier L."/>
            <person name="Spannagl M."/>
            <person name="Pfeifer M."/>
            <person name="Jakobsen K.S."/>
            <person name="Wulff B.B."/>
            <person name="Steuernagel B."/>
            <person name="Mayer K.F."/>
            <person name="Olsen O.A."/>
        </authorList>
    </citation>
    <scope>NUCLEOTIDE SEQUENCE [LARGE SCALE GENOMIC DNA]</scope>
    <source>
        <strain evidence="2">cv. AL8/78</strain>
    </source>
</reference>
<dbReference type="Gramene" id="AET5Gv21029600.2">
    <property type="protein sequence ID" value="AET5Gv21029600.2"/>
    <property type="gene ID" value="AET5Gv21029600"/>
</dbReference>
<dbReference type="AlphaFoldDB" id="A0A453M3N0"/>
<reference evidence="1" key="3">
    <citation type="journal article" date="2017" name="Nature">
        <title>Genome sequence of the progenitor of the wheat D genome Aegilops tauschii.</title>
        <authorList>
            <person name="Luo M.C."/>
            <person name="Gu Y.Q."/>
            <person name="Puiu D."/>
            <person name="Wang H."/>
            <person name="Twardziok S.O."/>
            <person name="Deal K.R."/>
            <person name="Huo N."/>
            <person name="Zhu T."/>
            <person name="Wang L."/>
            <person name="Wang Y."/>
            <person name="McGuire P.E."/>
            <person name="Liu S."/>
            <person name="Long H."/>
            <person name="Ramasamy R.K."/>
            <person name="Rodriguez J.C."/>
            <person name="Van S.L."/>
            <person name="Yuan L."/>
            <person name="Wang Z."/>
            <person name="Xia Z."/>
            <person name="Xiao L."/>
            <person name="Anderson O.D."/>
            <person name="Ouyang S."/>
            <person name="Liang Y."/>
            <person name="Zimin A.V."/>
            <person name="Pertea G."/>
            <person name="Qi P."/>
            <person name="Bennetzen J.L."/>
            <person name="Dai X."/>
            <person name="Dawson M.W."/>
            <person name="Muller H.G."/>
            <person name="Kugler K."/>
            <person name="Rivarola-Duarte L."/>
            <person name="Spannagl M."/>
            <person name="Mayer K.F.X."/>
            <person name="Lu F.H."/>
            <person name="Bevan M.W."/>
            <person name="Leroy P."/>
            <person name="Li P."/>
            <person name="You F.M."/>
            <person name="Sun Q."/>
            <person name="Liu Z."/>
            <person name="Lyons E."/>
            <person name="Wicker T."/>
            <person name="Salzberg S.L."/>
            <person name="Devos K.M."/>
            <person name="Dvorak J."/>
        </authorList>
    </citation>
    <scope>NUCLEOTIDE SEQUENCE [LARGE SCALE GENOMIC DNA]</scope>
    <source>
        <strain evidence="1">cv. AL8/78</strain>
    </source>
</reference>